<evidence type="ECO:0000313" key="9">
    <source>
        <dbReference type="Proteomes" id="UP000655868"/>
    </source>
</evidence>
<accession>A0A934NSQ9</accession>
<sequence>MKGLLGTVLIGLLLLLGGGTAGAHSELVSSTPAADSILESSPAAVELVFNQAIQQQFATVKVVAADGGQWGESTPTVAGERVQIAIRAGLPVGDFTVGYRVVSQDGHPISGSYTFRVASPQIAHPGIGTTPASVTPPAAPQSGSADDGDNMMTTWTLAAAVAGLVVGAIVVVFRGTRKDTNTDPADTKHS</sequence>
<comment type="subcellular location">
    <subcellularLocation>
        <location evidence="1">Cell envelope</location>
    </subcellularLocation>
</comment>
<proteinExistence type="predicted"/>
<name>A0A934NSQ9_9NOCA</name>
<dbReference type="InterPro" id="IPR014756">
    <property type="entry name" value="Ig_E-set"/>
</dbReference>
<evidence type="ECO:0000256" key="4">
    <source>
        <dbReference type="ARBA" id="ARBA00023008"/>
    </source>
</evidence>
<dbReference type="SUPFAM" id="SSF81296">
    <property type="entry name" value="E set domains"/>
    <property type="match status" value="1"/>
</dbReference>
<feature type="region of interest" description="Disordered" evidence="5">
    <location>
        <begin position="126"/>
        <end position="147"/>
    </location>
</feature>
<evidence type="ECO:0000259" key="7">
    <source>
        <dbReference type="Pfam" id="PF04234"/>
    </source>
</evidence>
<dbReference type="Gene3D" id="2.60.40.1220">
    <property type="match status" value="1"/>
</dbReference>
<dbReference type="Proteomes" id="UP000655868">
    <property type="component" value="Unassembled WGS sequence"/>
</dbReference>
<dbReference type="InterPro" id="IPR007348">
    <property type="entry name" value="CopC_dom"/>
</dbReference>
<dbReference type="GO" id="GO:0005886">
    <property type="term" value="C:plasma membrane"/>
    <property type="evidence" value="ECO:0007669"/>
    <property type="project" value="TreeGrafter"/>
</dbReference>
<reference evidence="8" key="1">
    <citation type="submission" date="2020-12" db="EMBL/GenBank/DDBJ databases">
        <title>Antrihabitans popcorni sp. nov. and Antrihabitans auranticaus sp. nov., isolated from a larva cave.</title>
        <authorList>
            <person name="Lee S.D."/>
            <person name="Kim I.S."/>
        </authorList>
    </citation>
    <scope>NUCLEOTIDE SEQUENCE</scope>
    <source>
        <strain evidence="8">YC3-6</strain>
    </source>
</reference>
<keyword evidence="4" id="KW-0186">Copper</keyword>
<dbReference type="GO" id="GO:0042597">
    <property type="term" value="C:periplasmic space"/>
    <property type="evidence" value="ECO:0007669"/>
    <property type="project" value="InterPro"/>
</dbReference>
<protein>
    <submittedName>
        <fullName evidence="8">Copper resistance protein CopC</fullName>
    </submittedName>
</protein>
<dbReference type="PANTHER" id="PTHR34820">
    <property type="entry name" value="INNER MEMBRANE PROTEIN YEBZ"/>
    <property type="match status" value="1"/>
</dbReference>
<evidence type="ECO:0000256" key="5">
    <source>
        <dbReference type="SAM" id="MobiDB-lite"/>
    </source>
</evidence>
<evidence type="ECO:0000313" key="8">
    <source>
        <dbReference type="EMBL" id="MBJ8340809.1"/>
    </source>
</evidence>
<gene>
    <name evidence="8" type="ORF">JGU71_18135</name>
</gene>
<dbReference type="GO" id="GO:0030313">
    <property type="term" value="C:cell envelope"/>
    <property type="evidence" value="ECO:0007669"/>
    <property type="project" value="UniProtKB-SubCell"/>
</dbReference>
<keyword evidence="3" id="KW-0732">Signal</keyword>
<keyword evidence="9" id="KW-1185">Reference proteome</keyword>
<feature type="transmembrane region" description="Helical" evidence="6">
    <location>
        <begin position="152"/>
        <end position="173"/>
    </location>
</feature>
<dbReference type="Pfam" id="PF04234">
    <property type="entry name" value="CopC"/>
    <property type="match status" value="1"/>
</dbReference>
<evidence type="ECO:0000256" key="1">
    <source>
        <dbReference type="ARBA" id="ARBA00004196"/>
    </source>
</evidence>
<dbReference type="PANTHER" id="PTHR34820:SF4">
    <property type="entry name" value="INNER MEMBRANE PROTEIN YEBZ"/>
    <property type="match status" value="1"/>
</dbReference>
<feature type="domain" description="CopC" evidence="7">
    <location>
        <begin position="24"/>
        <end position="117"/>
    </location>
</feature>
<keyword evidence="2" id="KW-0479">Metal-binding</keyword>
<keyword evidence="6" id="KW-1133">Transmembrane helix</keyword>
<dbReference type="RefSeq" id="WP_199705665.1">
    <property type="nucleotide sequence ID" value="NZ_JAEMNV010000005.1"/>
</dbReference>
<dbReference type="GO" id="GO:0005507">
    <property type="term" value="F:copper ion binding"/>
    <property type="evidence" value="ECO:0007669"/>
    <property type="project" value="InterPro"/>
</dbReference>
<evidence type="ECO:0000256" key="6">
    <source>
        <dbReference type="SAM" id="Phobius"/>
    </source>
</evidence>
<dbReference type="InterPro" id="IPR014755">
    <property type="entry name" value="Cu-Rt/internalin_Ig-like"/>
</dbReference>
<dbReference type="AlphaFoldDB" id="A0A934NSQ9"/>
<comment type="caution">
    <text evidence="8">The sequence shown here is derived from an EMBL/GenBank/DDBJ whole genome shotgun (WGS) entry which is preliminary data.</text>
</comment>
<dbReference type="GO" id="GO:0006825">
    <property type="term" value="P:copper ion transport"/>
    <property type="evidence" value="ECO:0007669"/>
    <property type="project" value="InterPro"/>
</dbReference>
<dbReference type="InterPro" id="IPR032694">
    <property type="entry name" value="CopC/D"/>
</dbReference>
<dbReference type="GO" id="GO:0046688">
    <property type="term" value="P:response to copper ion"/>
    <property type="evidence" value="ECO:0007669"/>
    <property type="project" value="InterPro"/>
</dbReference>
<organism evidence="8 9">
    <name type="scientific">Antrihabitans stalagmiti</name>
    <dbReference type="NCBI Taxonomy" id="2799499"/>
    <lineage>
        <taxon>Bacteria</taxon>
        <taxon>Bacillati</taxon>
        <taxon>Actinomycetota</taxon>
        <taxon>Actinomycetes</taxon>
        <taxon>Mycobacteriales</taxon>
        <taxon>Nocardiaceae</taxon>
        <taxon>Antrihabitans</taxon>
    </lineage>
</organism>
<keyword evidence="6" id="KW-0812">Transmembrane</keyword>
<keyword evidence="6" id="KW-0472">Membrane</keyword>
<evidence type="ECO:0000256" key="3">
    <source>
        <dbReference type="ARBA" id="ARBA00022729"/>
    </source>
</evidence>
<evidence type="ECO:0000256" key="2">
    <source>
        <dbReference type="ARBA" id="ARBA00022723"/>
    </source>
</evidence>
<dbReference type="EMBL" id="JAEMNV010000005">
    <property type="protein sequence ID" value="MBJ8340809.1"/>
    <property type="molecule type" value="Genomic_DNA"/>
</dbReference>